<accession>A0ABQ9X4F9</accession>
<gene>
    <name evidence="2" type="ORF">BLNAU_18410</name>
</gene>
<feature type="region of interest" description="Disordered" evidence="1">
    <location>
        <begin position="75"/>
        <end position="96"/>
    </location>
</feature>
<dbReference type="EMBL" id="JARBJD010000222">
    <property type="protein sequence ID" value="KAK2946658.1"/>
    <property type="molecule type" value="Genomic_DNA"/>
</dbReference>
<name>A0ABQ9X4F9_9EUKA</name>
<feature type="region of interest" description="Disordered" evidence="1">
    <location>
        <begin position="1"/>
        <end position="24"/>
    </location>
</feature>
<evidence type="ECO:0000313" key="2">
    <source>
        <dbReference type="EMBL" id="KAK2946658.1"/>
    </source>
</evidence>
<evidence type="ECO:0000256" key="1">
    <source>
        <dbReference type="SAM" id="MobiDB-lite"/>
    </source>
</evidence>
<sequence>MVPGSSPGFGQVRGGHGGNINHNSVNDWRLHLSEVGVTPHLQSTSDPRSASAELEAGQVLSSRVRRGAVGKLCCRGGGSDDPPLRAAVQNKRLKKA</sequence>
<proteinExistence type="predicted"/>
<evidence type="ECO:0000313" key="3">
    <source>
        <dbReference type="Proteomes" id="UP001281761"/>
    </source>
</evidence>
<keyword evidence="3" id="KW-1185">Reference proteome</keyword>
<comment type="caution">
    <text evidence="2">The sequence shown here is derived from an EMBL/GenBank/DDBJ whole genome shotgun (WGS) entry which is preliminary data.</text>
</comment>
<reference evidence="2 3" key="1">
    <citation type="journal article" date="2022" name="bioRxiv">
        <title>Genomics of Preaxostyla Flagellates Illuminates Evolutionary Transitions and the Path Towards Mitochondrial Loss.</title>
        <authorList>
            <person name="Novak L.V.F."/>
            <person name="Treitli S.C."/>
            <person name="Pyrih J."/>
            <person name="Halakuc P."/>
            <person name="Pipaliya S.V."/>
            <person name="Vacek V."/>
            <person name="Brzon O."/>
            <person name="Soukal P."/>
            <person name="Eme L."/>
            <person name="Dacks J.B."/>
            <person name="Karnkowska A."/>
            <person name="Elias M."/>
            <person name="Hampl V."/>
        </authorList>
    </citation>
    <scope>NUCLEOTIDE SEQUENCE [LARGE SCALE GENOMIC DNA]</scope>
    <source>
        <strain evidence="2">NAU3</strain>
        <tissue evidence="2">Gut</tissue>
    </source>
</reference>
<organism evidence="2 3">
    <name type="scientific">Blattamonas nauphoetae</name>
    <dbReference type="NCBI Taxonomy" id="2049346"/>
    <lineage>
        <taxon>Eukaryota</taxon>
        <taxon>Metamonada</taxon>
        <taxon>Preaxostyla</taxon>
        <taxon>Oxymonadida</taxon>
        <taxon>Blattamonas</taxon>
    </lineage>
</organism>
<protein>
    <submittedName>
        <fullName evidence="2">Uncharacterized protein</fullName>
    </submittedName>
</protein>
<dbReference type="Proteomes" id="UP001281761">
    <property type="component" value="Unassembled WGS sequence"/>
</dbReference>